<dbReference type="AlphaFoldDB" id="C6LEI3"/>
<accession>C6LEI3</accession>
<reference evidence="1" key="1">
    <citation type="submission" date="2009-07" db="EMBL/GenBank/DDBJ databases">
        <authorList>
            <person name="Weinstock G."/>
            <person name="Sodergren E."/>
            <person name="Clifton S."/>
            <person name="Fulton L."/>
            <person name="Fulton B."/>
            <person name="Courtney L."/>
            <person name="Fronick C."/>
            <person name="Harrison M."/>
            <person name="Strong C."/>
            <person name="Farmer C."/>
            <person name="Delahaunty K."/>
            <person name="Markovic C."/>
            <person name="Hall O."/>
            <person name="Minx P."/>
            <person name="Tomlinson C."/>
            <person name="Mitreva M."/>
            <person name="Nelson J."/>
            <person name="Hou S."/>
            <person name="Wollam A."/>
            <person name="Pepin K.H."/>
            <person name="Johnson M."/>
            <person name="Bhonagiri V."/>
            <person name="Nash W.E."/>
            <person name="Warren W."/>
            <person name="Chinwalla A."/>
            <person name="Mardis E.R."/>
            <person name="Wilson R.K."/>
        </authorList>
    </citation>
    <scope>NUCLEOTIDE SEQUENCE [LARGE SCALE GENOMIC DNA]</scope>
    <source>
        <strain evidence="1">DSM 14469</strain>
    </source>
</reference>
<dbReference type="EMBL" id="ACCL02000008">
    <property type="protein sequence ID" value="EET60966.1"/>
    <property type="molecule type" value="Genomic_DNA"/>
</dbReference>
<dbReference type="Proteomes" id="UP000005561">
    <property type="component" value="Unassembled WGS sequence"/>
</dbReference>
<protein>
    <submittedName>
        <fullName evidence="1">Uncharacterized protein</fullName>
    </submittedName>
</protein>
<organism evidence="1 2">
    <name type="scientific">Marvinbryantia formatexigens DSM 14469</name>
    <dbReference type="NCBI Taxonomy" id="478749"/>
    <lineage>
        <taxon>Bacteria</taxon>
        <taxon>Bacillati</taxon>
        <taxon>Bacillota</taxon>
        <taxon>Clostridia</taxon>
        <taxon>Lachnospirales</taxon>
        <taxon>Lachnospiraceae</taxon>
        <taxon>Marvinbryantia</taxon>
    </lineage>
</organism>
<proteinExistence type="predicted"/>
<sequence length="44" mass="4960">MGVIRRAVYKPLHAAAAPVWFLYLPIRIAQIRSGYNVNFAAAWS</sequence>
<evidence type="ECO:0000313" key="1">
    <source>
        <dbReference type="EMBL" id="EET60966.1"/>
    </source>
</evidence>
<keyword evidence="2" id="KW-1185">Reference proteome</keyword>
<evidence type="ECO:0000313" key="2">
    <source>
        <dbReference type="Proteomes" id="UP000005561"/>
    </source>
</evidence>
<comment type="caution">
    <text evidence="1">The sequence shown here is derived from an EMBL/GenBank/DDBJ whole genome shotgun (WGS) entry which is preliminary data.</text>
</comment>
<name>C6LEI3_9FIRM</name>
<gene>
    <name evidence="1" type="ORF">BRYFOR_07033</name>
</gene>